<evidence type="ECO:0000313" key="2">
    <source>
        <dbReference type="EMBL" id="RAK52559.1"/>
    </source>
</evidence>
<gene>
    <name evidence="2" type="ORF">DJ018_10115</name>
</gene>
<organism evidence="2 3">
    <name type="scientific">Phenylobacterium deserti</name>
    <dbReference type="NCBI Taxonomy" id="1914756"/>
    <lineage>
        <taxon>Bacteria</taxon>
        <taxon>Pseudomonadati</taxon>
        <taxon>Pseudomonadota</taxon>
        <taxon>Alphaproteobacteria</taxon>
        <taxon>Caulobacterales</taxon>
        <taxon>Caulobacteraceae</taxon>
        <taxon>Phenylobacterium</taxon>
    </lineage>
</organism>
<sequence length="106" mass="11594">MRRLALLSILAGALCGCTTAVVDAPDALQGKDIQNAVALFGPWHERRTVNGRVVYIWRRTVEVDGSPQGCELSVEMGFRGAVARSLVQGYPAACSSFRVIYEPDRR</sequence>
<protein>
    <recommendedName>
        <fullName evidence="4">Lipoprotein</fullName>
    </recommendedName>
</protein>
<feature type="chain" id="PRO_5016345994" description="Lipoprotein" evidence="1">
    <location>
        <begin position="21"/>
        <end position="106"/>
    </location>
</feature>
<keyword evidence="3" id="KW-1185">Reference proteome</keyword>
<dbReference type="AlphaFoldDB" id="A0A328AD11"/>
<evidence type="ECO:0008006" key="4">
    <source>
        <dbReference type="Google" id="ProtNLM"/>
    </source>
</evidence>
<dbReference type="Proteomes" id="UP000249725">
    <property type="component" value="Unassembled WGS sequence"/>
</dbReference>
<feature type="signal peptide" evidence="1">
    <location>
        <begin position="1"/>
        <end position="20"/>
    </location>
</feature>
<evidence type="ECO:0000256" key="1">
    <source>
        <dbReference type="SAM" id="SignalP"/>
    </source>
</evidence>
<name>A0A328AD11_9CAUL</name>
<comment type="caution">
    <text evidence="2">The sequence shown here is derived from an EMBL/GenBank/DDBJ whole genome shotgun (WGS) entry which is preliminary data.</text>
</comment>
<accession>A0A328AD11</accession>
<reference evidence="3" key="1">
    <citation type="submission" date="2018-05" db="EMBL/GenBank/DDBJ databases">
        <authorList>
            <person name="Li X."/>
        </authorList>
    </citation>
    <scope>NUCLEOTIDE SEQUENCE [LARGE SCALE GENOMIC DNA]</scope>
    <source>
        <strain evidence="3">YIM 73061</strain>
    </source>
</reference>
<evidence type="ECO:0000313" key="3">
    <source>
        <dbReference type="Proteomes" id="UP000249725"/>
    </source>
</evidence>
<keyword evidence="1" id="KW-0732">Signal</keyword>
<dbReference type="OrthoDB" id="7210966at2"/>
<dbReference type="PROSITE" id="PS51257">
    <property type="entry name" value="PROKAR_LIPOPROTEIN"/>
    <property type="match status" value="1"/>
</dbReference>
<dbReference type="EMBL" id="QFYR01000002">
    <property type="protein sequence ID" value="RAK52559.1"/>
    <property type="molecule type" value="Genomic_DNA"/>
</dbReference>
<dbReference type="RefSeq" id="WP_111514845.1">
    <property type="nucleotide sequence ID" value="NZ_QFYR01000002.1"/>
</dbReference>
<proteinExistence type="predicted"/>